<dbReference type="InterPro" id="IPR002934">
    <property type="entry name" value="Polymerase_NTP_transf_dom"/>
</dbReference>
<keyword evidence="4" id="KW-0548">Nucleotidyltransferase</keyword>
<accession>A0ABT7BUZ8</accession>
<evidence type="ECO:0000256" key="5">
    <source>
        <dbReference type="ARBA" id="ARBA00022723"/>
    </source>
</evidence>
<evidence type="ECO:0000256" key="2">
    <source>
        <dbReference type="ARBA" id="ARBA00022649"/>
    </source>
</evidence>
<keyword evidence="7" id="KW-0067">ATP-binding</keyword>
<dbReference type="Pfam" id="PF01909">
    <property type="entry name" value="NTP_transf_2"/>
    <property type="match status" value="1"/>
</dbReference>
<keyword evidence="8" id="KW-0460">Magnesium</keyword>
<name>A0ABT7BUZ8_9CYAN</name>
<keyword evidence="12" id="KW-1185">Reference proteome</keyword>
<evidence type="ECO:0000259" key="10">
    <source>
        <dbReference type="Pfam" id="PF01909"/>
    </source>
</evidence>
<keyword evidence="3" id="KW-0808">Transferase</keyword>
<evidence type="ECO:0000313" key="11">
    <source>
        <dbReference type="EMBL" id="MDJ1183024.1"/>
    </source>
</evidence>
<comment type="caution">
    <text evidence="11">The sequence shown here is derived from an EMBL/GenBank/DDBJ whole genome shotgun (WGS) entry which is preliminary data.</text>
</comment>
<protein>
    <submittedName>
        <fullName evidence="11">Nucleotidyltransferase family protein</fullName>
    </submittedName>
</protein>
<organism evidence="11 12">
    <name type="scientific">Roseofilum casamattae BLCC-M143</name>
    <dbReference type="NCBI Taxonomy" id="3022442"/>
    <lineage>
        <taxon>Bacteria</taxon>
        <taxon>Bacillati</taxon>
        <taxon>Cyanobacteriota</taxon>
        <taxon>Cyanophyceae</taxon>
        <taxon>Desertifilales</taxon>
        <taxon>Desertifilaceae</taxon>
        <taxon>Roseofilum</taxon>
        <taxon>Roseofilum casamattae</taxon>
    </lineage>
</organism>
<evidence type="ECO:0000256" key="9">
    <source>
        <dbReference type="ARBA" id="ARBA00038276"/>
    </source>
</evidence>
<evidence type="ECO:0000256" key="4">
    <source>
        <dbReference type="ARBA" id="ARBA00022695"/>
    </source>
</evidence>
<dbReference type="PANTHER" id="PTHR33571">
    <property type="entry name" value="SSL8005 PROTEIN"/>
    <property type="match status" value="1"/>
</dbReference>
<dbReference type="RefSeq" id="WP_347179008.1">
    <property type="nucleotide sequence ID" value="NZ_JAQOSQ010000005.1"/>
</dbReference>
<evidence type="ECO:0000313" key="12">
    <source>
        <dbReference type="Proteomes" id="UP001232992"/>
    </source>
</evidence>
<evidence type="ECO:0000256" key="8">
    <source>
        <dbReference type="ARBA" id="ARBA00022842"/>
    </source>
</evidence>
<dbReference type="EMBL" id="JAQOSQ010000005">
    <property type="protein sequence ID" value="MDJ1183024.1"/>
    <property type="molecule type" value="Genomic_DNA"/>
</dbReference>
<proteinExistence type="inferred from homology"/>
<keyword evidence="6" id="KW-0547">Nucleotide-binding</keyword>
<evidence type="ECO:0000256" key="1">
    <source>
        <dbReference type="ARBA" id="ARBA00001946"/>
    </source>
</evidence>
<evidence type="ECO:0000256" key="7">
    <source>
        <dbReference type="ARBA" id="ARBA00022840"/>
    </source>
</evidence>
<dbReference type="PANTHER" id="PTHR33571:SF12">
    <property type="entry name" value="BSL3053 PROTEIN"/>
    <property type="match status" value="1"/>
</dbReference>
<dbReference type="Proteomes" id="UP001232992">
    <property type="component" value="Unassembled WGS sequence"/>
</dbReference>
<sequence length="97" mass="11115">MQRDEILALAAQHQDELNAMGVKSLALFGSVARNEATADSDVDFLVEFDDRPIGLFDLSRVRLYLEDILGRKVDMGTVDSLKEYLRDRVLRDRIRVF</sequence>
<feature type="domain" description="Polymerase nucleotidyl transferase" evidence="10">
    <location>
        <begin position="15"/>
        <end position="95"/>
    </location>
</feature>
<dbReference type="InterPro" id="IPR052038">
    <property type="entry name" value="Type-VII_TA_antitoxin"/>
</dbReference>
<evidence type="ECO:0000256" key="3">
    <source>
        <dbReference type="ARBA" id="ARBA00022679"/>
    </source>
</evidence>
<evidence type="ECO:0000256" key="6">
    <source>
        <dbReference type="ARBA" id="ARBA00022741"/>
    </source>
</evidence>
<dbReference type="InterPro" id="IPR043519">
    <property type="entry name" value="NT_sf"/>
</dbReference>
<dbReference type="CDD" id="cd05403">
    <property type="entry name" value="NT_KNTase_like"/>
    <property type="match status" value="1"/>
</dbReference>
<comment type="cofactor">
    <cofactor evidence="1">
        <name>Mg(2+)</name>
        <dbReference type="ChEBI" id="CHEBI:18420"/>
    </cofactor>
</comment>
<gene>
    <name evidence="11" type="ORF">PMH09_07435</name>
</gene>
<reference evidence="11 12" key="1">
    <citation type="submission" date="2023-01" db="EMBL/GenBank/DDBJ databases">
        <title>Novel diversity within Roseofilum (Cyanobacteria; Desertifilaceae) from marine benthic mats with descriptions of four novel species.</title>
        <authorList>
            <person name="Wang Y."/>
            <person name="Berthold D.E."/>
            <person name="Hu J."/>
            <person name="Lefler F.W."/>
            <person name="Laughinghouse H.D. IV."/>
        </authorList>
    </citation>
    <scope>NUCLEOTIDE SEQUENCE [LARGE SCALE GENOMIC DNA]</scope>
    <source>
        <strain evidence="11 12">BLCC-M143</strain>
    </source>
</reference>
<keyword evidence="5" id="KW-0479">Metal-binding</keyword>
<comment type="similarity">
    <text evidence="9">Belongs to the MntA antitoxin family.</text>
</comment>
<dbReference type="Gene3D" id="3.30.460.10">
    <property type="entry name" value="Beta Polymerase, domain 2"/>
    <property type="match status" value="1"/>
</dbReference>
<dbReference type="SUPFAM" id="SSF81301">
    <property type="entry name" value="Nucleotidyltransferase"/>
    <property type="match status" value="1"/>
</dbReference>
<keyword evidence="2" id="KW-1277">Toxin-antitoxin system</keyword>